<feature type="transmembrane region" description="Helical" evidence="1">
    <location>
        <begin position="144"/>
        <end position="168"/>
    </location>
</feature>
<protein>
    <recommendedName>
        <fullName evidence="4">DUF3278 domain-containing protein</fullName>
    </recommendedName>
</protein>
<keyword evidence="1" id="KW-0812">Transmembrane</keyword>
<feature type="transmembrane region" description="Helical" evidence="1">
    <location>
        <begin position="119"/>
        <end position="138"/>
    </location>
</feature>
<evidence type="ECO:0000313" key="2">
    <source>
        <dbReference type="EMBL" id="XAM40203.1"/>
    </source>
</evidence>
<feature type="transmembrane region" description="Helical" evidence="1">
    <location>
        <begin position="69"/>
        <end position="89"/>
    </location>
</feature>
<keyword evidence="3" id="KW-1185">Reference proteome</keyword>
<evidence type="ECO:0000313" key="3">
    <source>
        <dbReference type="Proteomes" id="UP001477947"/>
    </source>
</evidence>
<dbReference type="EMBL" id="CP154622">
    <property type="protein sequence ID" value="XAM40203.1"/>
    <property type="molecule type" value="Genomic_DNA"/>
</dbReference>
<keyword evidence="1" id="KW-0472">Membrane</keyword>
<organism evidence="2 3">
    <name type="scientific">Terrisporobacter petrolearius</name>
    <dbReference type="NCBI Taxonomy" id="1460447"/>
    <lineage>
        <taxon>Bacteria</taxon>
        <taxon>Bacillati</taxon>
        <taxon>Bacillota</taxon>
        <taxon>Clostridia</taxon>
        <taxon>Peptostreptococcales</taxon>
        <taxon>Peptostreptococcaceae</taxon>
        <taxon>Terrisporobacter</taxon>
    </lineage>
</organism>
<dbReference type="Proteomes" id="UP001477947">
    <property type="component" value="Chromosome"/>
</dbReference>
<accession>A0ABZ3F8T3</accession>
<dbReference type="RefSeq" id="WP_343338362.1">
    <property type="nucleotide sequence ID" value="NZ_CP154622.1"/>
</dbReference>
<proteinExistence type="predicted"/>
<evidence type="ECO:0000256" key="1">
    <source>
        <dbReference type="SAM" id="Phobius"/>
    </source>
</evidence>
<name>A0ABZ3F8T3_9FIRM</name>
<reference evidence="2 3" key="1">
    <citation type="submission" date="2024-04" db="EMBL/GenBank/DDBJ databases">
        <title>Isolation and characterization of novel acetogenic strains of the genera Terrisporobacter and Acetoanaerobium.</title>
        <authorList>
            <person name="Boeer T."/>
            <person name="Schueler M.A."/>
            <person name="Lueschen A."/>
            <person name="Eysell L."/>
            <person name="Droege J."/>
            <person name="Heinemann M."/>
            <person name="Engelhardt L."/>
            <person name="Basen M."/>
            <person name="Daniel R."/>
        </authorList>
    </citation>
    <scope>NUCLEOTIDE SEQUENCE [LARGE SCALE GENOMIC DNA]</scope>
    <source>
        <strain evidence="2 3">ELB</strain>
    </source>
</reference>
<keyword evidence="1" id="KW-1133">Transmembrane helix</keyword>
<gene>
    <name evidence="2" type="ORF">TPELB_05050</name>
</gene>
<feature type="transmembrane region" description="Helical" evidence="1">
    <location>
        <begin position="45"/>
        <end position="63"/>
    </location>
</feature>
<sequence>MNKKNIDLAGMNIYLNTSGNTVYYNVFDKKGYIVGYNIQQKFRLFYYRYFMIITLMVLLGDYFKSFETTLLLGGFAIIVVEVYFRGVFLKQLKSIDNFKRDKKVNKLEMIIKNSEKEKTIMKACAYVLLSILIVINAIQQNYNLVFMALSGMISIYGVYSALLSGMALRKMNIK</sequence>
<evidence type="ECO:0008006" key="4">
    <source>
        <dbReference type="Google" id="ProtNLM"/>
    </source>
</evidence>